<comment type="catalytic activity">
    <reaction evidence="2">
        <text>oxidized coenzyme F420-(gamma-L-Glu)(n) + a quinol + H(+) = reduced coenzyme F420-(gamma-L-Glu)(n) + a quinone</text>
        <dbReference type="Rhea" id="RHEA:39663"/>
        <dbReference type="Rhea" id="RHEA-COMP:12939"/>
        <dbReference type="Rhea" id="RHEA-COMP:14378"/>
        <dbReference type="ChEBI" id="CHEBI:15378"/>
        <dbReference type="ChEBI" id="CHEBI:24646"/>
        <dbReference type="ChEBI" id="CHEBI:132124"/>
        <dbReference type="ChEBI" id="CHEBI:133980"/>
        <dbReference type="ChEBI" id="CHEBI:139511"/>
    </reaction>
</comment>
<evidence type="ECO:0000256" key="2">
    <source>
        <dbReference type="ARBA" id="ARBA00049106"/>
    </source>
</evidence>
<organism evidence="3 4">
    <name type="scientific">Catenulispora pinistramenti</name>
    <dbReference type="NCBI Taxonomy" id="2705254"/>
    <lineage>
        <taxon>Bacteria</taxon>
        <taxon>Bacillati</taxon>
        <taxon>Actinomycetota</taxon>
        <taxon>Actinomycetes</taxon>
        <taxon>Catenulisporales</taxon>
        <taxon>Catenulisporaceae</taxon>
        <taxon>Catenulispora</taxon>
    </lineage>
</organism>
<dbReference type="InterPro" id="IPR012349">
    <property type="entry name" value="Split_barrel_FMN-bd"/>
</dbReference>
<gene>
    <name evidence="3" type="ORF">KGQ19_15280</name>
</gene>
<dbReference type="PANTHER" id="PTHR39428">
    <property type="entry name" value="F420H(2)-DEPENDENT QUINONE REDUCTASE RV1261C"/>
    <property type="match status" value="1"/>
</dbReference>
<dbReference type="PANTHER" id="PTHR39428:SF3">
    <property type="entry name" value="DEAZAFLAVIN-DEPENDENT NITROREDUCTASE"/>
    <property type="match status" value="1"/>
</dbReference>
<keyword evidence="4" id="KW-1185">Reference proteome</keyword>
<dbReference type="NCBIfam" id="TIGR00026">
    <property type="entry name" value="hi_GC_TIGR00026"/>
    <property type="match status" value="1"/>
</dbReference>
<dbReference type="SUPFAM" id="SSF50475">
    <property type="entry name" value="FMN-binding split barrel"/>
    <property type="match status" value="1"/>
</dbReference>
<sequence length="158" mass="17911">MTLKGMKRTAQTLARQPWFVAVGKHTIPRVDRVLYKVTRGRVGAMSPSGLTGLLLTTVGRKTGKERNVPLLYVGHEGKYYLTGSNWGQEHHPVWTLNLMANPDATLTVKGKKIPVTARLLEGEERTDIWPVLTKTWPNFDVYTERSGRELRVFELTPR</sequence>
<evidence type="ECO:0000256" key="1">
    <source>
        <dbReference type="ARBA" id="ARBA00008710"/>
    </source>
</evidence>
<proteinExistence type="inferred from homology"/>
<dbReference type="Pfam" id="PF04075">
    <property type="entry name" value="F420H2_quin_red"/>
    <property type="match status" value="1"/>
</dbReference>
<protein>
    <submittedName>
        <fullName evidence="3">Nitroreductase family deazaflavin-dependent oxidoreductase</fullName>
    </submittedName>
</protein>
<dbReference type="Gene3D" id="2.30.110.10">
    <property type="entry name" value="Electron Transport, Fmn-binding Protein, Chain A"/>
    <property type="match status" value="1"/>
</dbReference>
<evidence type="ECO:0000313" key="3">
    <source>
        <dbReference type="EMBL" id="MBS2548228.1"/>
    </source>
</evidence>
<dbReference type="EMBL" id="JAAFYZ010000044">
    <property type="protein sequence ID" value="MBS2548228.1"/>
    <property type="molecule type" value="Genomic_DNA"/>
</dbReference>
<accession>A0ABS5KQB3</accession>
<comment type="similarity">
    <text evidence="1">Belongs to the F420H(2)-dependent quinone reductase family.</text>
</comment>
<comment type="caution">
    <text evidence="3">The sequence shown here is derived from an EMBL/GenBank/DDBJ whole genome shotgun (WGS) entry which is preliminary data.</text>
</comment>
<reference evidence="3 4" key="1">
    <citation type="submission" date="2020-02" db="EMBL/GenBank/DDBJ databases">
        <title>Acidophilic actinobacteria isolated from forest soil.</title>
        <authorList>
            <person name="Golinska P."/>
        </authorList>
    </citation>
    <scope>NUCLEOTIDE SEQUENCE [LARGE SCALE GENOMIC DNA]</scope>
    <source>
        <strain evidence="3 4">NL8</strain>
    </source>
</reference>
<dbReference type="InterPro" id="IPR004378">
    <property type="entry name" value="F420H2_quin_Rdtase"/>
</dbReference>
<dbReference type="Proteomes" id="UP000730482">
    <property type="component" value="Unassembled WGS sequence"/>
</dbReference>
<name>A0ABS5KQB3_9ACTN</name>
<evidence type="ECO:0000313" key="4">
    <source>
        <dbReference type="Proteomes" id="UP000730482"/>
    </source>
</evidence>